<dbReference type="RefSeq" id="WP_065855235.1">
    <property type="nucleotide sequence ID" value="NZ_LYPC01000027.1"/>
</dbReference>
<comment type="caution">
    <text evidence="1">The sequence shown here is derived from an EMBL/GenBank/DDBJ whole genome shotgun (WGS) entry which is preliminary data.</text>
</comment>
<dbReference type="Pfam" id="PF11007">
    <property type="entry name" value="CotJA"/>
    <property type="match status" value="1"/>
</dbReference>
<protein>
    <recommendedName>
        <fullName evidence="3">Spore coat protein CotJA</fullName>
    </recommendedName>
</protein>
<dbReference type="OrthoDB" id="2376696at2"/>
<organism evidence="1 2">
    <name type="scientific">Paenibacillus pectinilyticus</name>
    <dbReference type="NCBI Taxonomy" id="512399"/>
    <lineage>
        <taxon>Bacteria</taxon>
        <taxon>Bacillati</taxon>
        <taxon>Bacillota</taxon>
        <taxon>Bacilli</taxon>
        <taxon>Bacillales</taxon>
        <taxon>Paenibacillaceae</taxon>
        <taxon>Paenibacillus</taxon>
    </lineage>
</organism>
<reference evidence="2" key="1">
    <citation type="submission" date="2016-05" db="EMBL/GenBank/DDBJ databases">
        <title>Paenibacillus oryzae. sp. nov., isolated from the rice root.</title>
        <authorList>
            <person name="Zhang J."/>
            <person name="Zhang X."/>
        </authorList>
    </citation>
    <scope>NUCLEOTIDE SEQUENCE [LARGE SCALE GENOMIC DNA]</scope>
    <source>
        <strain evidence="2">KCTC13222</strain>
    </source>
</reference>
<evidence type="ECO:0000313" key="1">
    <source>
        <dbReference type="EMBL" id="OCT11664.1"/>
    </source>
</evidence>
<evidence type="ECO:0000313" key="2">
    <source>
        <dbReference type="Proteomes" id="UP000093309"/>
    </source>
</evidence>
<sequence length="78" mass="9106">MYTQFKSWYPYIGPCDPCPPIRVKWYNTAPQLYIHFQPPGLPQFSPYDALRIGTLWPALYGPYPMYQEPRTDEGGFAT</sequence>
<proteinExistence type="predicted"/>
<dbReference type="InterPro" id="IPR020256">
    <property type="entry name" value="Spore_coat_CotJA"/>
</dbReference>
<keyword evidence="2" id="KW-1185">Reference proteome</keyword>
<name>A0A1C0ZU85_9BACL</name>
<dbReference type="EMBL" id="LYPC01000027">
    <property type="protein sequence ID" value="OCT11664.1"/>
    <property type="molecule type" value="Genomic_DNA"/>
</dbReference>
<dbReference type="AlphaFoldDB" id="A0A1C0ZU85"/>
<gene>
    <name evidence="1" type="ORF">A8709_27705</name>
</gene>
<dbReference type="STRING" id="512399.A8709_27705"/>
<evidence type="ECO:0008006" key="3">
    <source>
        <dbReference type="Google" id="ProtNLM"/>
    </source>
</evidence>
<accession>A0A1C0ZU85</accession>
<dbReference type="Proteomes" id="UP000093309">
    <property type="component" value="Unassembled WGS sequence"/>
</dbReference>